<accession>A0A0N0M018</accession>
<dbReference type="STRING" id="187330.AMS58_11940"/>
<evidence type="ECO:0000256" key="3">
    <source>
        <dbReference type="ARBA" id="ARBA00023002"/>
    </source>
</evidence>
<dbReference type="PANTHER" id="PTHR43633:SF1">
    <property type="entry name" value="ALCOHOL DEHYDROGENASE YQHD"/>
    <property type="match status" value="1"/>
</dbReference>
<dbReference type="PROSITE" id="PS00913">
    <property type="entry name" value="ADH_IRON_1"/>
    <property type="match status" value="1"/>
</dbReference>
<dbReference type="OrthoDB" id="9815791at2"/>
<proteinExistence type="inferred from homology"/>
<dbReference type="EMBL" id="LHPH01000011">
    <property type="protein sequence ID" value="KPH62939.1"/>
    <property type="molecule type" value="Genomic_DNA"/>
</dbReference>
<evidence type="ECO:0000259" key="5">
    <source>
        <dbReference type="Pfam" id="PF25137"/>
    </source>
</evidence>
<name>A0A0N0M018_9GAMM</name>
<comment type="similarity">
    <text evidence="2">Belongs to the iron-containing alcohol dehydrogenase family.</text>
</comment>
<dbReference type="AlphaFoldDB" id="A0A0N0M018"/>
<dbReference type="FunFam" id="3.40.50.1970:FF:000003">
    <property type="entry name" value="Alcohol dehydrogenase, iron-containing"/>
    <property type="match status" value="1"/>
</dbReference>
<reference evidence="6 7" key="1">
    <citation type="submission" date="2015-08" db="EMBL/GenBank/DDBJ databases">
        <title>Draft Genome Sequence of Pseudoalteromonas porphyrae UCD-SED14.</title>
        <authorList>
            <person name="Coil D.A."/>
            <person name="Jospin G."/>
            <person name="Lee R.D."/>
            <person name="Eisen J.A."/>
        </authorList>
    </citation>
    <scope>NUCLEOTIDE SEQUENCE [LARGE SCALE GENOMIC DNA]</scope>
    <source>
        <strain evidence="6 7">UCD-SED14</strain>
    </source>
</reference>
<dbReference type="InterPro" id="IPR056798">
    <property type="entry name" value="ADH_Fe_C"/>
</dbReference>
<evidence type="ECO:0000256" key="1">
    <source>
        <dbReference type="ARBA" id="ARBA00001962"/>
    </source>
</evidence>
<feature type="domain" description="Fe-containing alcohol dehydrogenase-like C-terminal" evidence="5">
    <location>
        <begin position="186"/>
        <end position="356"/>
    </location>
</feature>
<dbReference type="SUPFAM" id="SSF56796">
    <property type="entry name" value="Dehydroquinate synthase-like"/>
    <property type="match status" value="1"/>
</dbReference>
<gene>
    <name evidence="6" type="ORF">ADS77_11170</name>
</gene>
<comment type="cofactor">
    <cofactor evidence="1">
        <name>Fe cation</name>
        <dbReference type="ChEBI" id="CHEBI:24875"/>
    </cofactor>
</comment>
<dbReference type="CDD" id="cd08187">
    <property type="entry name" value="BDH"/>
    <property type="match status" value="1"/>
</dbReference>
<dbReference type="Proteomes" id="UP000037848">
    <property type="component" value="Unassembled WGS sequence"/>
</dbReference>
<dbReference type="PANTHER" id="PTHR43633">
    <property type="entry name" value="ALCOHOL DEHYDROGENASE YQHD"/>
    <property type="match status" value="1"/>
</dbReference>
<dbReference type="GO" id="GO:1990002">
    <property type="term" value="F:methylglyoxal reductase (NADPH) (acetol producing) activity"/>
    <property type="evidence" value="ECO:0007669"/>
    <property type="project" value="TreeGrafter"/>
</dbReference>
<evidence type="ECO:0000259" key="4">
    <source>
        <dbReference type="Pfam" id="PF00465"/>
    </source>
</evidence>
<evidence type="ECO:0000313" key="6">
    <source>
        <dbReference type="EMBL" id="KPH62939.1"/>
    </source>
</evidence>
<dbReference type="Gene3D" id="1.20.1090.10">
    <property type="entry name" value="Dehydroquinate synthase-like - alpha domain"/>
    <property type="match status" value="1"/>
</dbReference>
<feature type="domain" description="Alcohol dehydrogenase iron-type/glycerol dehydrogenase GldA" evidence="4">
    <location>
        <begin position="9"/>
        <end position="174"/>
    </location>
</feature>
<evidence type="ECO:0000313" key="7">
    <source>
        <dbReference type="Proteomes" id="UP000037848"/>
    </source>
</evidence>
<dbReference type="GO" id="GO:0005829">
    <property type="term" value="C:cytosol"/>
    <property type="evidence" value="ECO:0007669"/>
    <property type="project" value="TreeGrafter"/>
</dbReference>
<dbReference type="Pfam" id="PF00465">
    <property type="entry name" value="Fe-ADH"/>
    <property type="match status" value="1"/>
</dbReference>
<dbReference type="RefSeq" id="WP_054454460.1">
    <property type="nucleotide sequence ID" value="NZ_LHPH01000011.1"/>
</dbReference>
<dbReference type="Gene3D" id="3.40.50.1970">
    <property type="match status" value="1"/>
</dbReference>
<dbReference type="InterPro" id="IPR001670">
    <property type="entry name" value="ADH_Fe/GldA"/>
</dbReference>
<dbReference type="GO" id="GO:0008106">
    <property type="term" value="F:alcohol dehydrogenase (NADP+) activity"/>
    <property type="evidence" value="ECO:0007669"/>
    <property type="project" value="TreeGrafter"/>
</dbReference>
<dbReference type="GO" id="GO:0046872">
    <property type="term" value="F:metal ion binding"/>
    <property type="evidence" value="ECO:0007669"/>
    <property type="project" value="InterPro"/>
</dbReference>
<dbReference type="InterPro" id="IPR044731">
    <property type="entry name" value="BDH-like"/>
</dbReference>
<dbReference type="InterPro" id="IPR018211">
    <property type="entry name" value="ADH_Fe_CS"/>
</dbReference>
<organism evidence="6 7">
    <name type="scientific">Pseudoalteromonas porphyrae</name>
    <dbReference type="NCBI Taxonomy" id="187330"/>
    <lineage>
        <taxon>Bacteria</taxon>
        <taxon>Pseudomonadati</taxon>
        <taxon>Pseudomonadota</taxon>
        <taxon>Gammaproteobacteria</taxon>
        <taxon>Alteromonadales</taxon>
        <taxon>Pseudoalteromonadaceae</taxon>
        <taxon>Pseudoalteromonas</taxon>
    </lineage>
</organism>
<keyword evidence="3" id="KW-0560">Oxidoreductase</keyword>
<keyword evidence="7" id="KW-1185">Reference proteome</keyword>
<dbReference type="GO" id="GO:1990362">
    <property type="term" value="F:butanol dehydrogenase (NAD+) activity"/>
    <property type="evidence" value="ECO:0007669"/>
    <property type="project" value="InterPro"/>
</dbReference>
<protein>
    <submittedName>
        <fullName evidence="6">Aldehyde reductase</fullName>
    </submittedName>
</protein>
<evidence type="ECO:0000256" key="2">
    <source>
        <dbReference type="ARBA" id="ARBA00007358"/>
    </source>
</evidence>
<comment type="caution">
    <text evidence="6">The sequence shown here is derived from an EMBL/GenBank/DDBJ whole genome shotgun (WGS) entry which is preliminary data.</text>
</comment>
<sequence length="384" mass="41916">MLNFSFANPTKIHFGEQQIALIKSEIPTDAKVLVTYGGGSIKKNGIYEQVSNALSEHTWFEFAGIEPNPSYQTCMKAVALVKEKQIDYILAVGGGSVIDGSKFIAAAANYEGEPWDILAKGGEIKSAISLGVVLTLPATGSESNTFSVVSNLDSHDKLPFASPFVQPQFAVLDPAVTYSLPKRQVANGIVDAFVHTMEQYLTYDVDAKLQDRFAEGILMTLLEEGPKAFSEPDNYKVRANIMWSATMALNGLIGAGVPQDWSTHMLGHEMTAVYGLDHAQTLAIVLPRMMAEQKETKRGKILQYAQRVLGLDISDEDAAIEQAIAATEAFFHSVNMPTRLSDYNLGEEVADKIVKQLERHGMTALGEREQVTLEKSRAVLLASV</sequence>
<dbReference type="Pfam" id="PF25137">
    <property type="entry name" value="ADH_Fe_C"/>
    <property type="match status" value="1"/>
</dbReference>
<dbReference type="PATRIC" id="fig|187330.3.peg.4363"/>